<feature type="region of interest" description="Disordered" evidence="1">
    <location>
        <begin position="73"/>
        <end position="106"/>
    </location>
</feature>
<comment type="caution">
    <text evidence="2">The sequence shown here is derived from an EMBL/GenBank/DDBJ whole genome shotgun (WGS) entry which is preliminary data.</text>
</comment>
<feature type="non-terminal residue" evidence="2">
    <location>
        <position position="124"/>
    </location>
</feature>
<protein>
    <submittedName>
        <fullName evidence="2">Uncharacterized protein</fullName>
    </submittedName>
</protein>
<evidence type="ECO:0000313" key="3">
    <source>
        <dbReference type="Proteomes" id="UP001485043"/>
    </source>
</evidence>
<proteinExistence type="predicted"/>
<name>A0AAW1S744_9CHLO</name>
<sequence>MLRPHRKTARRKRTRSTQLGLALVVILYAATYLKGGQATADAQAPALRFHARKLSGENARSIAQAVEGTVTSADMPVEGDSAAKGKPDTAEEAIQENQPEEALHERIIRHDMLLQRDDLQKYMQ</sequence>
<reference evidence="2 3" key="1">
    <citation type="journal article" date="2024" name="Nat. Commun.">
        <title>Phylogenomics reveals the evolutionary origins of lichenization in chlorophyte algae.</title>
        <authorList>
            <person name="Puginier C."/>
            <person name="Libourel C."/>
            <person name="Otte J."/>
            <person name="Skaloud P."/>
            <person name="Haon M."/>
            <person name="Grisel S."/>
            <person name="Petersen M."/>
            <person name="Berrin J.G."/>
            <person name="Delaux P.M."/>
            <person name="Dal Grande F."/>
            <person name="Keller J."/>
        </authorList>
    </citation>
    <scope>NUCLEOTIDE SEQUENCE [LARGE SCALE GENOMIC DNA]</scope>
    <source>
        <strain evidence="2 3">SAG 2523</strain>
    </source>
</reference>
<evidence type="ECO:0000313" key="2">
    <source>
        <dbReference type="EMBL" id="KAK9842190.1"/>
    </source>
</evidence>
<dbReference type="Proteomes" id="UP001485043">
    <property type="component" value="Unassembled WGS sequence"/>
</dbReference>
<dbReference type="EMBL" id="JALJOV010001726">
    <property type="protein sequence ID" value="KAK9842190.1"/>
    <property type="molecule type" value="Genomic_DNA"/>
</dbReference>
<evidence type="ECO:0000256" key="1">
    <source>
        <dbReference type="SAM" id="MobiDB-lite"/>
    </source>
</evidence>
<keyword evidence="3" id="KW-1185">Reference proteome</keyword>
<dbReference type="AlphaFoldDB" id="A0AAW1S744"/>
<accession>A0AAW1S744</accession>
<organism evidence="2 3">
    <name type="scientific">Apatococcus fuscideae</name>
    <dbReference type="NCBI Taxonomy" id="2026836"/>
    <lineage>
        <taxon>Eukaryota</taxon>
        <taxon>Viridiplantae</taxon>
        <taxon>Chlorophyta</taxon>
        <taxon>core chlorophytes</taxon>
        <taxon>Trebouxiophyceae</taxon>
        <taxon>Chlorellales</taxon>
        <taxon>Chlorellaceae</taxon>
        <taxon>Apatococcus</taxon>
    </lineage>
</organism>
<gene>
    <name evidence="2" type="ORF">WJX84_007053</name>
</gene>